<dbReference type="Pfam" id="PF01022">
    <property type="entry name" value="HTH_5"/>
    <property type="match status" value="1"/>
</dbReference>
<dbReference type="PANTHER" id="PTHR38600:SF2">
    <property type="entry name" value="SLL0088 PROTEIN"/>
    <property type="match status" value="1"/>
</dbReference>
<dbReference type="PANTHER" id="PTHR38600">
    <property type="entry name" value="TRANSCRIPTIONAL REGULATORY PROTEIN"/>
    <property type="match status" value="1"/>
</dbReference>
<dbReference type="Proteomes" id="UP000185434">
    <property type="component" value="Chromosome"/>
</dbReference>
<name>A0A1L7CSH9_9CORY</name>
<feature type="domain" description="HTH arsR-type" evidence="1">
    <location>
        <begin position="6"/>
        <end position="96"/>
    </location>
</feature>
<gene>
    <name evidence="2" type="ORF">CFRA_05555</name>
</gene>
<dbReference type="GO" id="GO:0003700">
    <property type="term" value="F:DNA-binding transcription factor activity"/>
    <property type="evidence" value="ECO:0007669"/>
    <property type="project" value="InterPro"/>
</dbReference>
<evidence type="ECO:0000313" key="2">
    <source>
        <dbReference type="EMBL" id="APT88797.1"/>
    </source>
</evidence>
<dbReference type="CDD" id="cd00090">
    <property type="entry name" value="HTH_ARSR"/>
    <property type="match status" value="1"/>
</dbReference>
<proteinExistence type="predicted"/>
<dbReference type="KEGG" id="cfk:CFRA_05555"/>
<dbReference type="SMART" id="SM00418">
    <property type="entry name" value="HTH_ARSR"/>
    <property type="match status" value="1"/>
</dbReference>
<dbReference type="AlphaFoldDB" id="A0A1L7CSH9"/>
<dbReference type="InterPro" id="IPR011991">
    <property type="entry name" value="ArsR-like_HTH"/>
</dbReference>
<dbReference type="EMBL" id="CP009247">
    <property type="protein sequence ID" value="APT88797.1"/>
    <property type="molecule type" value="Genomic_DNA"/>
</dbReference>
<keyword evidence="3" id="KW-1185">Reference proteome</keyword>
<sequence>MKTPHDHAKAPEGETRHRIMRALLKHAPVTAAEMAEHLGMSAAGVRRHLDILHEEGLIEAVRRNPPRGVTRRRGRPARSFRLTDRGREGFGHDYDTLTTLALEALREVGGEEAVRDLARRRIEEILAEIPAADEDDPESVEETVRAVARAFDENGYAATVTAAGGGVQICQHHCPVSHVAEKFPELCAAEHEAIARRAGLHVQPLASIAHGNDVCTTNIPLSTINTPEERRGS</sequence>
<accession>A0A1L7CSH9</accession>
<evidence type="ECO:0000313" key="3">
    <source>
        <dbReference type="Proteomes" id="UP000185434"/>
    </source>
</evidence>
<dbReference type="InterPro" id="IPR036390">
    <property type="entry name" value="WH_DNA-bd_sf"/>
</dbReference>
<reference evidence="2 3" key="1">
    <citation type="submission" date="2014-08" db="EMBL/GenBank/DDBJ databases">
        <title>Complete genome sequence of Corynebacterium frankenforstense ST18(T) (=DSM 45800(T)), isolated from raw cow milk.</title>
        <authorList>
            <person name="Ruckert C."/>
            <person name="Albersmeier A."/>
            <person name="Winkler A."/>
            <person name="Lipski A."/>
            <person name="Kalinowski J."/>
        </authorList>
    </citation>
    <scope>NUCLEOTIDE SEQUENCE [LARGE SCALE GENOMIC DNA]</scope>
    <source>
        <strain evidence="2 3">ST18</strain>
    </source>
</reference>
<dbReference type="SUPFAM" id="SSF46785">
    <property type="entry name" value="Winged helix' DNA-binding domain"/>
    <property type="match status" value="1"/>
</dbReference>
<protein>
    <submittedName>
        <fullName evidence="2">ArsR family transcriptional regulator</fullName>
    </submittedName>
</protein>
<organism evidence="2 3">
    <name type="scientific">Corynebacterium frankenforstense DSM 45800</name>
    <dbReference type="NCBI Taxonomy" id="1437875"/>
    <lineage>
        <taxon>Bacteria</taxon>
        <taxon>Bacillati</taxon>
        <taxon>Actinomycetota</taxon>
        <taxon>Actinomycetes</taxon>
        <taxon>Mycobacteriales</taxon>
        <taxon>Corynebacteriaceae</taxon>
        <taxon>Corynebacterium</taxon>
    </lineage>
</organism>
<dbReference type="InterPro" id="IPR001845">
    <property type="entry name" value="HTH_ArsR_DNA-bd_dom"/>
</dbReference>
<evidence type="ECO:0000259" key="1">
    <source>
        <dbReference type="SMART" id="SM00418"/>
    </source>
</evidence>
<dbReference type="Gene3D" id="1.10.10.10">
    <property type="entry name" value="Winged helix-like DNA-binding domain superfamily/Winged helix DNA-binding domain"/>
    <property type="match status" value="1"/>
</dbReference>
<dbReference type="STRING" id="1437875.CFRA_05555"/>
<dbReference type="InterPro" id="IPR036388">
    <property type="entry name" value="WH-like_DNA-bd_sf"/>
</dbReference>